<sequence>MTELQKKMLCLLVGAGRPLTASECHGPLSGAVESAAGRQHDVTGA</sequence>
<accession>A0A3M5X706</accession>
<dbReference type="AlphaFoldDB" id="A0A3M5X706"/>
<proteinExistence type="predicted"/>
<protein>
    <submittedName>
        <fullName evidence="1">Uncharacterized protein</fullName>
    </submittedName>
</protein>
<reference evidence="1 2" key="1">
    <citation type="submission" date="2018-08" db="EMBL/GenBank/DDBJ databases">
        <title>Recombination of ecologically and evolutionarily significant loci maintains genetic cohesion in the Pseudomonas syringae species complex.</title>
        <authorList>
            <person name="Dillon M."/>
            <person name="Thakur S."/>
            <person name="Almeida R.N.D."/>
            <person name="Weir B.S."/>
            <person name="Guttman D.S."/>
        </authorList>
    </citation>
    <scope>NUCLEOTIDE SEQUENCE [LARGE SCALE GENOMIC DNA]</scope>
    <source>
        <strain evidence="1 2">ICMP 11947</strain>
    </source>
</reference>
<evidence type="ECO:0000313" key="2">
    <source>
        <dbReference type="Proteomes" id="UP000271152"/>
    </source>
</evidence>
<organism evidence="1 2">
    <name type="scientific">Pseudomonas syringae pv. apii</name>
    <dbReference type="NCBI Taxonomy" id="81036"/>
    <lineage>
        <taxon>Bacteria</taxon>
        <taxon>Pseudomonadati</taxon>
        <taxon>Pseudomonadota</taxon>
        <taxon>Gammaproteobacteria</taxon>
        <taxon>Pseudomonadales</taxon>
        <taxon>Pseudomonadaceae</taxon>
        <taxon>Pseudomonas</taxon>
    </lineage>
</organism>
<dbReference type="EMBL" id="RBUG01000017">
    <property type="protein sequence ID" value="RMU77684.1"/>
    <property type="molecule type" value="Genomic_DNA"/>
</dbReference>
<dbReference type="Proteomes" id="UP000271152">
    <property type="component" value="Unassembled WGS sequence"/>
</dbReference>
<evidence type="ECO:0000313" key="1">
    <source>
        <dbReference type="EMBL" id="RMU77684.1"/>
    </source>
</evidence>
<comment type="caution">
    <text evidence="1">The sequence shown here is derived from an EMBL/GenBank/DDBJ whole genome shotgun (WGS) entry which is preliminary data.</text>
</comment>
<gene>
    <name evidence="1" type="ORF">ALP23_102498</name>
</gene>
<name>A0A3M5X706_9PSED</name>